<evidence type="ECO:0000313" key="2">
    <source>
        <dbReference type="EMBL" id="TLX45593.1"/>
    </source>
</evidence>
<comment type="caution">
    <text evidence="2">The sequence shown here is derived from an EMBL/GenBank/DDBJ whole genome shotgun (WGS) entry which is preliminary data.</text>
</comment>
<dbReference type="InterPro" id="IPR019613">
    <property type="entry name" value="DUF4198"/>
</dbReference>
<proteinExistence type="predicted"/>
<evidence type="ECO:0000313" key="3">
    <source>
        <dbReference type="Proteomes" id="UP000309186"/>
    </source>
</evidence>
<gene>
    <name evidence="2" type="ORF">C1E24_18090</name>
</gene>
<keyword evidence="1" id="KW-0732">Signal</keyword>
<name>A0A5R9PXF1_9GAMM</name>
<feature type="signal peptide" evidence="1">
    <location>
        <begin position="1"/>
        <end position="23"/>
    </location>
</feature>
<dbReference type="OrthoDB" id="5943at2"/>
<evidence type="ECO:0000256" key="1">
    <source>
        <dbReference type="SAM" id="SignalP"/>
    </source>
</evidence>
<dbReference type="Proteomes" id="UP000309186">
    <property type="component" value="Unassembled WGS sequence"/>
</dbReference>
<protein>
    <submittedName>
        <fullName evidence="2">DUF4198 domain-containing protein</fullName>
    </submittedName>
</protein>
<feature type="chain" id="PRO_5024432059" evidence="1">
    <location>
        <begin position="24"/>
        <end position="274"/>
    </location>
</feature>
<dbReference type="EMBL" id="PPSW01000032">
    <property type="protein sequence ID" value="TLX45593.1"/>
    <property type="molecule type" value="Genomic_DNA"/>
</dbReference>
<dbReference type="PROSITE" id="PS51257">
    <property type="entry name" value="PROKAR_LIPOPROTEIN"/>
    <property type="match status" value="1"/>
</dbReference>
<accession>A0A5R9PXF1</accession>
<dbReference type="RefSeq" id="WP_138483874.1">
    <property type="nucleotide sequence ID" value="NZ_PPSW01000032.1"/>
</dbReference>
<organism evidence="2 3">
    <name type="scientific">Pseudoalteromonas phenolica</name>
    <dbReference type="NCBI Taxonomy" id="161398"/>
    <lineage>
        <taxon>Bacteria</taxon>
        <taxon>Pseudomonadati</taxon>
        <taxon>Pseudomonadota</taxon>
        <taxon>Gammaproteobacteria</taxon>
        <taxon>Alteromonadales</taxon>
        <taxon>Pseudoalteromonadaceae</taxon>
        <taxon>Pseudoalteromonas</taxon>
    </lineage>
</organism>
<dbReference type="AlphaFoldDB" id="A0A5R9PXF1"/>
<sequence length="274" mass="30564">MKVTLLKSLLLAGLAASCFNVNAHRAWIVPQETQLSGENRWVSFDAAVSNDIFLSNYNPGRFSGVKVHAPDGTPTEVENMHKGKYRHVFDLALTQEGTYKVFTASNGLFARWYEDGKRKWYPGRGEAFSMEEFKKRVPKDADKLTVTQFSRRMETFVTLGAPTEKTLQATNKGLELIAITHPNELYAGEAAKFKFLIDGKPAVGAEVVAIREGTRYRNAQQEISVKADENGVVTLNWNGAGRYFFEAEYQDNKASAPATVRRGTYVAVLEVLPD</sequence>
<dbReference type="Pfam" id="PF10670">
    <property type="entry name" value="DUF4198"/>
    <property type="match status" value="1"/>
</dbReference>
<reference evidence="2 3" key="1">
    <citation type="submission" date="2018-01" db="EMBL/GenBank/DDBJ databases">
        <title>Co-occurrence of chitin degradation, pigmentation and bioactivity in marine Pseudoalteromonas.</title>
        <authorList>
            <person name="Paulsen S."/>
            <person name="Gram L."/>
            <person name="Machado H."/>
        </authorList>
    </citation>
    <scope>NUCLEOTIDE SEQUENCE [LARGE SCALE GENOMIC DNA]</scope>
    <source>
        <strain evidence="2 3">S3663</strain>
    </source>
</reference>